<dbReference type="Proteomes" id="UP000182204">
    <property type="component" value="Chromosome"/>
</dbReference>
<gene>
    <name evidence="1" type="ORF">NPD5_3863</name>
</gene>
<evidence type="ECO:0000313" key="1">
    <source>
        <dbReference type="EMBL" id="APH14751.1"/>
    </source>
</evidence>
<protein>
    <submittedName>
        <fullName evidence="1">Uncharacterized protein</fullName>
    </submittedName>
</protein>
<dbReference type="RefSeq" id="WP_236906915.1">
    <property type="nucleotide sequence ID" value="NZ_CP013243.1"/>
</dbReference>
<sequence length="163" mass="19348">MKATQYQARVFNKNGEEYTKITIELKCNKSMLENMIYEDKNYCLSKRGQINNEIKVDPMKEQLQHSMDMDFTVTTSQEIHQRKEGFLCRDFDSNEWVLLEADLTLKEGIELEILNTSNELPKWKWNKAVVKFNKNFNELALYMYDTGDFKKISSNYLVRTKSM</sequence>
<name>A0A1L3NF93_CLOSG</name>
<evidence type="ECO:0000313" key="2">
    <source>
        <dbReference type="Proteomes" id="UP000182204"/>
    </source>
</evidence>
<dbReference type="AlphaFoldDB" id="A0A1L3NF93"/>
<reference evidence="1 2" key="1">
    <citation type="submission" date="2015-11" db="EMBL/GenBank/DDBJ databases">
        <authorList>
            <person name="Hill K.K."/>
            <person name="Shirey T.B."/>
            <person name="Raphael B."/>
            <person name="Daligault H.E."/>
            <person name="Davenport K.W."/>
            <person name="Bruce D.C."/>
            <person name="Foley B.T."/>
            <person name="Johnson S.L."/>
        </authorList>
    </citation>
    <scope>NUCLEOTIDE SEQUENCE [LARGE SCALE GENOMIC DNA]</scope>
    <source>
        <strain evidence="1 2">CDC_1632</strain>
    </source>
</reference>
<organism evidence="1 2">
    <name type="scientific">Clostridium sporogenes</name>
    <dbReference type="NCBI Taxonomy" id="1509"/>
    <lineage>
        <taxon>Bacteria</taxon>
        <taxon>Bacillati</taxon>
        <taxon>Bacillota</taxon>
        <taxon>Clostridia</taxon>
        <taxon>Eubacteriales</taxon>
        <taxon>Clostridiaceae</taxon>
        <taxon>Clostridium</taxon>
    </lineage>
</organism>
<accession>A0A1L3NF93</accession>
<proteinExistence type="predicted"/>
<dbReference type="EMBL" id="CP013243">
    <property type="protein sequence ID" value="APH14751.1"/>
    <property type="molecule type" value="Genomic_DNA"/>
</dbReference>